<organism evidence="1 2">
    <name type="scientific">Antarcticirhabdus aurantiaca</name>
    <dbReference type="NCBI Taxonomy" id="2606717"/>
    <lineage>
        <taxon>Bacteria</taxon>
        <taxon>Pseudomonadati</taxon>
        <taxon>Pseudomonadota</taxon>
        <taxon>Alphaproteobacteria</taxon>
        <taxon>Hyphomicrobiales</taxon>
        <taxon>Aurantimonadaceae</taxon>
        <taxon>Antarcticirhabdus</taxon>
    </lineage>
</organism>
<proteinExistence type="predicted"/>
<keyword evidence="2" id="KW-1185">Reference proteome</keyword>
<gene>
    <name evidence="1" type="ORF">OXU80_16920</name>
</gene>
<name>A0ACD4NIL1_9HYPH</name>
<accession>A0ACD4NIL1</accession>
<protein>
    <submittedName>
        <fullName evidence="1">GH25 family lysozyme</fullName>
    </submittedName>
</protein>
<evidence type="ECO:0000313" key="1">
    <source>
        <dbReference type="EMBL" id="WAJ26551.1"/>
    </source>
</evidence>
<reference evidence="1" key="1">
    <citation type="submission" date="2022-11" db="EMBL/GenBank/DDBJ databases">
        <title>beta-Carotene-producing bacterium, Jeongeuplla avenae sp. nov., alleviates the salt stress of Arabidopsis seedlings.</title>
        <authorList>
            <person name="Jiang L."/>
            <person name="Lee J."/>
        </authorList>
    </citation>
    <scope>NUCLEOTIDE SEQUENCE</scope>
    <source>
        <strain evidence="1">DY_R2A_6</strain>
    </source>
</reference>
<dbReference type="Proteomes" id="UP001163223">
    <property type="component" value="Chromosome"/>
</dbReference>
<sequence>MRFGRFTRASGLLAALMIAGGCTTARLDTQELGLTGFAAEAAHHYPIHGVDVSKYQGSIDWVSARADGTAFAFLKATEGGDRVDDRFMDNWVAARAAGVPRGAYHFWYHCRSGESQADWFIRNVPRDPAALPPVIDIEWTPFSPTCTKRPSREDIVKEVMAMSDKLEAWYGKRPILYVPIDVHRERLVGAFPNHKFWLRAVRDHPKNVYEDRDFLFWQYTESGTVAGIKGPVDRNAFSGTREDWQRWMGAHTGAGS</sequence>
<dbReference type="EMBL" id="CP113520">
    <property type="protein sequence ID" value="WAJ26551.1"/>
    <property type="molecule type" value="Genomic_DNA"/>
</dbReference>
<evidence type="ECO:0000313" key="2">
    <source>
        <dbReference type="Proteomes" id="UP001163223"/>
    </source>
</evidence>